<feature type="region of interest" description="Disordered" evidence="1">
    <location>
        <begin position="24"/>
        <end position="47"/>
    </location>
</feature>
<accession>A0A2T1HRN6</accession>
<reference evidence="3" key="1">
    <citation type="submission" date="2018-03" db="EMBL/GenBank/DDBJ databases">
        <authorList>
            <person name="Sun L."/>
            <person name="Liu H."/>
            <person name="Chen W."/>
            <person name="Huang K."/>
            <person name="Liu W."/>
            <person name="Gao X."/>
        </authorList>
    </citation>
    <scope>NUCLEOTIDE SEQUENCE [LARGE SCALE GENOMIC DNA]</scope>
    <source>
        <strain evidence="3">SH9</strain>
    </source>
</reference>
<evidence type="ECO:0000313" key="3">
    <source>
        <dbReference type="Proteomes" id="UP000239772"/>
    </source>
</evidence>
<feature type="compositionally biased region" description="Basic and acidic residues" evidence="1">
    <location>
        <begin position="26"/>
        <end position="44"/>
    </location>
</feature>
<keyword evidence="3" id="KW-1185">Reference proteome</keyword>
<dbReference type="Proteomes" id="UP000239772">
    <property type="component" value="Unassembled WGS sequence"/>
</dbReference>
<sequence length="79" mass="8115">MPAPCNSPVIPGLVPGIHALGQCVGGRDKPGHDGGGRSIRDPRRSSVRVSCNPATVIPGLVPGIYALWAGRGWPGQARP</sequence>
<dbReference type="AlphaFoldDB" id="A0A2T1HRN6"/>
<gene>
    <name evidence="2" type="ORF">SLNSH_13830</name>
</gene>
<name>A0A2T1HRN6_9HYPH</name>
<protein>
    <submittedName>
        <fullName evidence="2">Uncharacterized protein</fullName>
    </submittedName>
</protein>
<evidence type="ECO:0000313" key="2">
    <source>
        <dbReference type="EMBL" id="PSC04306.1"/>
    </source>
</evidence>
<proteinExistence type="predicted"/>
<dbReference type="EMBL" id="PVZS01000014">
    <property type="protein sequence ID" value="PSC04306.1"/>
    <property type="molecule type" value="Genomic_DNA"/>
</dbReference>
<evidence type="ECO:0000256" key="1">
    <source>
        <dbReference type="SAM" id="MobiDB-lite"/>
    </source>
</evidence>
<comment type="caution">
    <text evidence="2">The sequence shown here is derived from an EMBL/GenBank/DDBJ whole genome shotgun (WGS) entry which is preliminary data.</text>
</comment>
<organism evidence="2 3">
    <name type="scientific">Alsobacter soli</name>
    <dbReference type="NCBI Taxonomy" id="2109933"/>
    <lineage>
        <taxon>Bacteria</taxon>
        <taxon>Pseudomonadati</taxon>
        <taxon>Pseudomonadota</taxon>
        <taxon>Alphaproteobacteria</taxon>
        <taxon>Hyphomicrobiales</taxon>
        <taxon>Alsobacteraceae</taxon>
        <taxon>Alsobacter</taxon>
    </lineage>
</organism>